<dbReference type="EMBL" id="LTAO01000023">
    <property type="protein sequence ID" value="KYG29645.1"/>
    <property type="molecule type" value="Genomic_DNA"/>
</dbReference>
<evidence type="ECO:0000313" key="2">
    <source>
        <dbReference type="EMBL" id="KYG29645.1"/>
    </source>
</evidence>
<gene>
    <name evidence="2" type="ORF">AZF04_09045</name>
</gene>
<feature type="transmembrane region" description="Helical" evidence="1">
    <location>
        <begin position="118"/>
        <end position="140"/>
    </location>
</feature>
<keyword evidence="1" id="KW-0812">Transmembrane</keyword>
<accession>A0A162DHF8</accession>
<sequence length="366" mass="42247">MKIIKSILFTVTMLLFGAAFGFFGANYLIDSDLTWFDFGLVIVAFFVSFLLHLTIHEFGHLVFGKLSGYKMLSFRIFSHMWVKNNGKLEYKRLSIPGTLGQCLMIPPKKVNGHFPFKLYLLGGGFMNIIIAFIVLIISLILDMTSIYVMAFVLAGLLTAMVNLIPYSFNDGSTLSKAKKDPEIRNILYNQLMVNAETSVGTKFIELPEEWIQKPASVDYSNIFHIWTLLVPYQCALEEKNYQTAQEIIDDIWDKIDAKNFYRMEVAKEWLFIHLFLDQERDKVIALYNQKDVKANLKIKMVSHARIKAMYAWKIDQDYDKAMTLFNEALELLAQHPNKADSLLEEEIIDICKKRLKEDRQSTVKEA</sequence>
<dbReference type="RefSeq" id="WP_061949435.1">
    <property type="nucleotide sequence ID" value="NZ_LTAO01000023.1"/>
</dbReference>
<evidence type="ECO:0000256" key="1">
    <source>
        <dbReference type="SAM" id="Phobius"/>
    </source>
</evidence>
<keyword evidence="3" id="KW-1185">Reference proteome</keyword>
<feature type="transmembrane region" description="Helical" evidence="1">
    <location>
        <begin position="7"/>
        <end position="29"/>
    </location>
</feature>
<evidence type="ECO:0000313" key="3">
    <source>
        <dbReference type="Proteomes" id="UP000075806"/>
    </source>
</evidence>
<feature type="transmembrane region" description="Helical" evidence="1">
    <location>
        <begin position="35"/>
        <end position="55"/>
    </location>
</feature>
<reference evidence="2" key="1">
    <citation type="submission" date="2016-02" db="EMBL/GenBank/DDBJ databases">
        <title>Genome sequence of Bacillus trypoxylicola KCTC 13244(T).</title>
        <authorList>
            <person name="Jeong H."/>
            <person name="Park S.-H."/>
            <person name="Choi S.-K."/>
        </authorList>
    </citation>
    <scope>NUCLEOTIDE SEQUENCE [LARGE SCALE GENOMIC DNA]</scope>
    <source>
        <strain evidence="2">KCTC 13244</strain>
    </source>
</reference>
<dbReference type="STRING" id="519424.AZF04_09045"/>
<feature type="transmembrane region" description="Helical" evidence="1">
    <location>
        <begin position="146"/>
        <end position="168"/>
    </location>
</feature>
<comment type="caution">
    <text evidence="2">The sequence shown here is derived from an EMBL/GenBank/DDBJ whole genome shotgun (WGS) entry which is preliminary data.</text>
</comment>
<protein>
    <recommendedName>
        <fullName evidence="4">Peptidase M50 domain-containing protein</fullName>
    </recommendedName>
</protein>
<dbReference type="Proteomes" id="UP000075806">
    <property type="component" value="Unassembled WGS sequence"/>
</dbReference>
<dbReference type="AlphaFoldDB" id="A0A162DHF8"/>
<evidence type="ECO:0008006" key="4">
    <source>
        <dbReference type="Google" id="ProtNLM"/>
    </source>
</evidence>
<dbReference type="OrthoDB" id="1069985at2"/>
<proteinExistence type="predicted"/>
<keyword evidence="1" id="KW-0472">Membrane</keyword>
<keyword evidence="1" id="KW-1133">Transmembrane helix</keyword>
<name>A0A162DHF8_9BACI</name>
<organism evidence="2 3">
    <name type="scientific">Alkalihalobacillus trypoxylicola</name>
    <dbReference type="NCBI Taxonomy" id="519424"/>
    <lineage>
        <taxon>Bacteria</taxon>
        <taxon>Bacillati</taxon>
        <taxon>Bacillota</taxon>
        <taxon>Bacilli</taxon>
        <taxon>Bacillales</taxon>
        <taxon>Bacillaceae</taxon>
        <taxon>Alkalihalobacillus</taxon>
    </lineage>
</organism>